<sequence length="259" mass="30061">MSSTTPPSAHPSKKGRKPEKSEVMADSPQATNEELRSKVMDIQIELQQERGKEQRQARELEQHKHAVALTDVRAKLHEEKLRELSSAREALARQHEVELTRAIKIRDTEVQRLQGLVNALRDGATDKLKNALLGEAREEARRAFDGERLKLQQEIQEQKTARKQAEEALANALQADKAKAADLRTAYQQHQDEVHRIKRDCEKDIRRLLKRVREAESQMKPMFEKNKRLSKKNDDLLQTLQRMEEKLKNLCRENAEMVR</sequence>
<dbReference type="InterPro" id="IPR024836">
    <property type="entry name" value="JAKMIP"/>
</dbReference>
<evidence type="ECO:0000256" key="1">
    <source>
        <dbReference type="SAM" id="Coils"/>
    </source>
</evidence>
<proteinExistence type="predicted"/>
<accession>A0ABV0NQZ5</accession>
<feature type="coiled-coil region" evidence="1">
    <location>
        <begin position="148"/>
        <end position="253"/>
    </location>
</feature>
<feature type="region of interest" description="Disordered" evidence="2">
    <location>
        <begin position="1"/>
        <end position="34"/>
    </location>
</feature>
<comment type="caution">
    <text evidence="3">The sequence shown here is derived from an EMBL/GenBank/DDBJ whole genome shotgun (WGS) entry which is preliminary data.</text>
</comment>
<gene>
    <name evidence="3" type="ORF">GOODEAATRI_001269</name>
</gene>
<reference evidence="3 4" key="1">
    <citation type="submission" date="2021-06" db="EMBL/GenBank/DDBJ databases">
        <authorList>
            <person name="Palmer J.M."/>
        </authorList>
    </citation>
    <scope>NUCLEOTIDE SEQUENCE [LARGE SCALE GENOMIC DNA]</scope>
    <source>
        <strain evidence="3 4">GA_2019</strain>
        <tissue evidence="3">Muscle</tissue>
    </source>
</reference>
<protein>
    <submittedName>
        <fullName evidence="3">Uncharacterized protein</fullName>
    </submittedName>
</protein>
<evidence type="ECO:0000313" key="3">
    <source>
        <dbReference type="EMBL" id="MEQ2173807.1"/>
    </source>
</evidence>
<organism evidence="3 4">
    <name type="scientific">Goodea atripinnis</name>
    <dbReference type="NCBI Taxonomy" id="208336"/>
    <lineage>
        <taxon>Eukaryota</taxon>
        <taxon>Metazoa</taxon>
        <taxon>Chordata</taxon>
        <taxon>Craniata</taxon>
        <taxon>Vertebrata</taxon>
        <taxon>Euteleostomi</taxon>
        <taxon>Actinopterygii</taxon>
        <taxon>Neopterygii</taxon>
        <taxon>Teleostei</taxon>
        <taxon>Neoteleostei</taxon>
        <taxon>Acanthomorphata</taxon>
        <taxon>Ovalentaria</taxon>
        <taxon>Atherinomorphae</taxon>
        <taxon>Cyprinodontiformes</taxon>
        <taxon>Goodeidae</taxon>
        <taxon>Goodea</taxon>
    </lineage>
</organism>
<dbReference type="EMBL" id="JAHRIO010050013">
    <property type="protein sequence ID" value="MEQ2173807.1"/>
    <property type="molecule type" value="Genomic_DNA"/>
</dbReference>
<dbReference type="Proteomes" id="UP001476798">
    <property type="component" value="Unassembled WGS sequence"/>
</dbReference>
<dbReference type="PANTHER" id="PTHR18935">
    <property type="entry name" value="GOLGIN SUBFAMILY A MEMBER 4-LIKE ISOFORM X1"/>
    <property type="match status" value="1"/>
</dbReference>
<name>A0ABV0NQZ5_9TELE</name>
<keyword evidence="1" id="KW-0175">Coiled coil</keyword>
<dbReference type="PANTHER" id="PTHR18935:SF6">
    <property type="entry name" value="JANUS KINASE AND MICROTUBULE-INTERACTING PROTEIN 1"/>
    <property type="match status" value="1"/>
</dbReference>
<keyword evidence="4" id="KW-1185">Reference proteome</keyword>
<evidence type="ECO:0000313" key="4">
    <source>
        <dbReference type="Proteomes" id="UP001476798"/>
    </source>
</evidence>
<evidence type="ECO:0000256" key="2">
    <source>
        <dbReference type="SAM" id="MobiDB-lite"/>
    </source>
</evidence>